<gene>
    <name evidence="2" type="ORF">QBC35DRAFT_135486</name>
</gene>
<dbReference type="PANTHER" id="PTHR37540">
    <property type="entry name" value="TRANSCRIPTION FACTOR (ACR-2), PUTATIVE-RELATED-RELATED"/>
    <property type="match status" value="1"/>
</dbReference>
<evidence type="ECO:0000313" key="2">
    <source>
        <dbReference type="EMBL" id="KAK4182948.1"/>
    </source>
</evidence>
<dbReference type="PANTHER" id="PTHR37540:SF5">
    <property type="entry name" value="TRANSCRIPTION FACTOR DOMAIN-CONTAINING PROTEIN"/>
    <property type="match status" value="1"/>
</dbReference>
<dbReference type="Proteomes" id="UP001302126">
    <property type="component" value="Unassembled WGS sequence"/>
</dbReference>
<protein>
    <submittedName>
        <fullName evidence="2">Uncharacterized protein</fullName>
    </submittedName>
</protein>
<reference evidence="2" key="2">
    <citation type="submission" date="2023-05" db="EMBL/GenBank/DDBJ databases">
        <authorList>
            <consortium name="Lawrence Berkeley National Laboratory"/>
            <person name="Steindorff A."/>
            <person name="Hensen N."/>
            <person name="Bonometti L."/>
            <person name="Westerberg I."/>
            <person name="Brannstrom I.O."/>
            <person name="Guillou S."/>
            <person name="Cros-Aarteil S."/>
            <person name="Calhoun S."/>
            <person name="Haridas S."/>
            <person name="Kuo A."/>
            <person name="Mondo S."/>
            <person name="Pangilinan J."/>
            <person name="Riley R."/>
            <person name="Labutti K."/>
            <person name="Andreopoulos B."/>
            <person name="Lipzen A."/>
            <person name="Chen C."/>
            <person name="Yanf M."/>
            <person name="Daum C."/>
            <person name="Ng V."/>
            <person name="Clum A."/>
            <person name="Ohm R."/>
            <person name="Martin F."/>
            <person name="Silar P."/>
            <person name="Natvig D."/>
            <person name="Lalanne C."/>
            <person name="Gautier V."/>
            <person name="Ament-Velasquez S.L."/>
            <person name="Kruys A."/>
            <person name="Hutchinson M.I."/>
            <person name="Powell A.J."/>
            <person name="Barry K."/>
            <person name="Miller A.N."/>
            <person name="Grigoriev I.V."/>
            <person name="Debuchy R."/>
            <person name="Gladieux P."/>
            <person name="Thoren M.H."/>
            <person name="Johannesson H."/>
        </authorList>
    </citation>
    <scope>NUCLEOTIDE SEQUENCE</scope>
    <source>
        <strain evidence="2">PSN309</strain>
    </source>
</reference>
<keyword evidence="3" id="KW-1185">Reference proteome</keyword>
<proteinExistence type="predicted"/>
<feature type="region of interest" description="Disordered" evidence="1">
    <location>
        <begin position="1"/>
        <end position="84"/>
    </location>
</feature>
<accession>A0AAN7AD99</accession>
<reference evidence="2" key="1">
    <citation type="journal article" date="2023" name="Mol. Phylogenet. Evol.">
        <title>Genome-scale phylogeny and comparative genomics of the fungal order Sordariales.</title>
        <authorList>
            <person name="Hensen N."/>
            <person name="Bonometti L."/>
            <person name="Westerberg I."/>
            <person name="Brannstrom I.O."/>
            <person name="Guillou S."/>
            <person name="Cros-Aarteil S."/>
            <person name="Calhoun S."/>
            <person name="Haridas S."/>
            <person name="Kuo A."/>
            <person name="Mondo S."/>
            <person name="Pangilinan J."/>
            <person name="Riley R."/>
            <person name="LaButti K."/>
            <person name="Andreopoulos B."/>
            <person name="Lipzen A."/>
            <person name="Chen C."/>
            <person name="Yan M."/>
            <person name="Daum C."/>
            <person name="Ng V."/>
            <person name="Clum A."/>
            <person name="Steindorff A."/>
            <person name="Ohm R.A."/>
            <person name="Martin F."/>
            <person name="Silar P."/>
            <person name="Natvig D.O."/>
            <person name="Lalanne C."/>
            <person name="Gautier V."/>
            <person name="Ament-Velasquez S.L."/>
            <person name="Kruys A."/>
            <person name="Hutchinson M.I."/>
            <person name="Powell A.J."/>
            <person name="Barry K."/>
            <person name="Miller A.N."/>
            <person name="Grigoriev I.V."/>
            <person name="Debuchy R."/>
            <person name="Gladieux P."/>
            <person name="Hiltunen Thoren M."/>
            <person name="Johannesson H."/>
        </authorList>
    </citation>
    <scope>NUCLEOTIDE SEQUENCE</scope>
    <source>
        <strain evidence="2">PSN309</strain>
    </source>
</reference>
<comment type="caution">
    <text evidence="2">The sequence shown here is derived from an EMBL/GenBank/DDBJ whole genome shotgun (WGS) entry which is preliminary data.</text>
</comment>
<dbReference type="AlphaFoldDB" id="A0AAN7AD99"/>
<sequence>MSVFINYGAGPKLDKKQKQVVRSQAMVSVRGQQKEKLKQRQVTRSKDVTNLSLNPRRLAPAAARKTRGSDRSSEDSDELDASSNGALALVNSGRKRIPGNAVQRSRLPAAGKFRLDNPYDMRGAPPQSTHMTGVEARVFQDYLTRCGAYTSYLDEAFVLVGFRQQSYFRPDMSKAACIYIGWLLTAGVLDAFRGNFSEEISYPYYEWQAIKELQRFIDGANARELHEVVYPVIILGMFEMVRFSPRTITHLAAVERFIKTRGGLNKMPIVMQHIVIMGDMLQCVCLDTPLAFNHLGPSPIMRHMTAEGFLAGDQLCSSPLLLCGEEDFSLAARFVVPSIALQVVGVLQLASDAFRSFFDLDGSVRSSSPYEVEVDLDAIIDNPAAHNDVPALFLEACALAARITRRTLSECLDGFDDIANEQDVLAIYDNTRFVGLKAWTGLPYVYVWVNLIGFAASTNPRMRSYFIAEVVRCAFSYGCYQIEVYQGVLRNFLHLRNAIAGRKMAMAVLSSPSEEDNEDYLFE</sequence>
<organism evidence="2 3">
    <name type="scientific">Podospora australis</name>
    <dbReference type="NCBI Taxonomy" id="1536484"/>
    <lineage>
        <taxon>Eukaryota</taxon>
        <taxon>Fungi</taxon>
        <taxon>Dikarya</taxon>
        <taxon>Ascomycota</taxon>
        <taxon>Pezizomycotina</taxon>
        <taxon>Sordariomycetes</taxon>
        <taxon>Sordariomycetidae</taxon>
        <taxon>Sordariales</taxon>
        <taxon>Podosporaceae</taxon>
        <taxon>Podospora</taxon>
    </lineage>
</organism>
<evidence type="ECO:0000256" key="1">
    <source>
        <dbReference type="SAM" id="MobiDB-lite"/>
    </source>
</evidence>
<name>A0AAN7AD99_9PEZI</name>
<dbReference type="EMBL" id="MU864594">
    <property type="protein sequence ID" value="KAK4182948.1"/>
    <property type="molecule type" value="Genomic_DNA"/>
</dbReference>
<evidence type="ECO:0000313" key="3">
    <source>
        <dbReference type="Proteomes" id="UP001302126"/>
    </source>
</evidence>